<evidence type="ECO:0000313" key="1">
    <source>
        <dbReference type="EMBL" id="RKW69422.1"/>
    </source>
</evidence>
<keyword evidence="2" id="KW-1185">Reference proteome</keyword>
<proteinExistence type="predicted"/>
<dbReference type="Gene3D" id="3.30.530.20">
    <property type="match status" value="1"/>
</dbReference>
<accession>A0A496PFD5</accession>
<dbReference type="InterPro" id="IPR023393">
    <property type="entry name" value="START-like_dom_sf"/>
</dbReference>
<dbReference type="AlphaFoldDB" id="A0A496PFD5"/>
<dbReference type="Proteomes" id="UP000273119">
    <property type="component" value="Unassembled WGS sequence"/>
</dbReference>
<organism evidence="1 2">
    <name type="scientific">Galactobacter caseinivorans</name>
    <dbReference type="NCBI Taxonomy" id="2676123"/>
    <lineage>
        <taxon>Bacteria</taxon>
        <taxon>Bacillati</taxon>
        <taxon>Actinomycetota</taxon>
        <taxon>Actinomycetes</taxon>
        <taxon>Micrococcales</taxon>
        <taxon>Micrococcaceae</taxon>
        <taxon>Galactobacter</taxon>
    </lineage>
</organism>
<sequence length="138" mass="15152">MVSVELQIPGDAASAAEGFFDYLHLWWPVNLYSVSGSGAQLWWDQAGLLEDTERDERVQLGASLLWSPPQGAAVKMGVPGAEGDEWEVRIEDRGVAAHVTFTAPLPRHQPGQEAQPVPTDLWEQVMGFYARFMGAGKD</sequence>
<name>A0A496PFD5_9MICC</name>
<reference evidence="1 2" key="1">
    <citation type="submission" date="2018-07" db="EMBL/GenBank/DDBJ databases">
        <title>Arthrobacter sp. nov., isolated from raw cow's milk with high bacterial count.</title>
        <authorList>
            <person name="Hahne J."/>
            <person name="Isele D."/>
            <person name="Lipski A."/>
        </authorList>
    </citation>
    <scope>NUCLEOTIDE SEQUENCE [LARGE SCALE GENOMIC DNA]</scope>
    <source>
        <strain evidence="1 2">JZ R-183</strain>
    </source>
</reference>
<evidence type="ECO:0008006" key="3">
    <source>
        <dbReference type="Google" id="ProtNLM"/>
    </source>
</evidence>
<protein>
    <recommendedName>
        <fullName evidence="3">SRPBCC domain-containing protein</fullName>
    </recommendedName>
</protein>
<dbReference type="EMBL" id="QQXL01000009">
    <property type="protein sequence ID" value="RKW69422.1"/>
    <property type="molecule type" value="Genomic_DNA"/>
</dbReference>
<gene>
    <name evidence="1" type="ORF">DWQ67_12725</name>
</gene>
<evidence type="ECO:0000313" key="2">
    <source>
        <dbReference type="Proteomes" id="UP000273119"/>
    </source>
</evidence>
<comment type="caution">
    <text evidence="1">The sequence shown here is derived from an EMBL/GenBank/DDBJ whole genome shotgun (WGS) entry which is preliminary data.</text>
</comment>